<keyword evidence="3 8" id="KW-0689">Ribosomal protein</keyword>
<evidence type="ECO:0000256" key="3">
    <source>
        <dbReference type="ARBA" id="ARBA00022980"/>
    </source>
</evidence>
<dbReference type="GO" id="GO:0003735">
    <property type="term" value="F:structural constituent of ribosome"/>
    <property type="evidence" value="ECO:0007669"/>
    <property type="project" value="InterPro"/>
</dbReference>
<evidence type="ECO:0000256" key="4">
    <source>
        <dbReference type="ARBA" id="ARBA00023274"/>
    </source>
</evidence>
<dbReference type="Gene3D" id="3.30.1390.20">
    <property type="entry name" value="Ribosomal protein L30, ferredoxin-like fold domain"/>
    <property type="match status" value="1"/>
</dbReference>
<comment type="subunit">
    <text evidence="2">Part of the 50S ribosomal subunit.</text>
</comment>
<accession>A0A6M4IR79</accession>
<evidence type="ECO:0000313" key="8">
    <source>
        <dbReference type="EMBL" id="QJR35896.1"/>
    </source>
</evidence>
<dbReference type="PANTHER" id="PTHR15892">
    <property type="entry name" value="MITOCHONDRIAL RIBOSOMAL PROTEIN L30"/>
    <property type="match status" value="1"/>
</dbReference>
<feature type="domain" description="Large ribosomal subunit protein uL30-like ferredoxin-like fold" evidence="7">
    <location>
        <begin position="28"/>
        <end position="77"/>
    </location>
</feature>
<dbReference type="EMBL" id="CP053085">
    <property type="protein sequence ID" value="QJR35896.1"/>
    <property type="molecule type" value="Genomic_DNA"/>
</dbReference>
<gene>
    <name evidence="8" type="primary">rpmD</name>
    <name evidence="8" type="ORF">HKW67_10425</name>
</gene>
<dbReference type="KEGG" id="ggr:HKW67_10425"/>
<evidence type="ECO:0000256" key="5">
    <source>
        <dbReference type="ARBA" id="ARBA00035492"/>
    </source>
</evidence>
<keyword evidence="9" id="KW-1185">Reference proteome</keyword>
<dbReference type="InterPro" id="IPR016082">
    <property type="entry name" value="Ribosomal_uL30_ferredoxin-like"/>
</dbReference>
<dbReference type="HAMAP" id="MF_01371_B">
    <property type="entry name" value="Ribosomal_uL30_B"/>
    <property type="match status" value="1"/>
</dbReference>
<evidence type="ECO:0000256" key="1">
    <source>
        <dbReference type="ARBA" id="ARBA00007594"/>
    </source>
</evidence>
<name>A0A6M4IR79_9BACT</name>
<evidence type="ECO:0000313" key="9">
    <source>
        <dbReference type="Proteomes" id="UP000500938"/>
    </source>
</evidence>
<comment type="similarity">
    <text evidence="1">Belongs to the universal ribosomal protein uL30 family.</text>
</comment>
<dbReference type="AlphaFoldDB" id="A0A6M4IR79"/>
<dbReference type="PANTHER" id="PTHR15892:SF2">
    <property type="entry name" value="LARGE RIBOSOMAL SUBUNIT PROTEIN UL30M"/>
    <property type="match status" value="1"/>
</dbReference>
<evidence type="ECO:0000259" key="7">
    <source>
        <dbReference type="Pfam" id="PF00327"/>
    </source>
</evidence>
<dbReference type="SUPFAM" id="SSF55129">
    <property type="entry name" value="Ribosomal protein L30p/L7e"/>
    <property type="match status" value="1"/>
</dbReference>
<dbReference type="InterPro" id="IPR036919">
    <property type="entry name" value="Ribo_uL30_ferredoxin-like_sf"/>
</dbReference>
<dbReference type="Pfam" id="PF00327">
    <property type="entry name" value="Ribosomal_L30"/>
    <property type="match status" value="1"/>
</dbReference>
<dbReference type="GO" id="GO:0022625">
    <property type="term" value="C:cytosolic large ribosomal subunit"/>
    <property type="evidence" value="ECO:0007669"/>
    <property type="project" value="TreeGrafter"/>
</dbReference>
<reference evidence="8 9" key="1">
    <citation type="submission" date="2020-05" db="EMBL/GenBank/DDBJ databases">
        <title>Complete genome sequence of Gemmatimonas greenlandica TET16.</title>
        <authorList>
            <person name="Zeng Y."/>
        </authorList>
    </citation>
    <scope>NUCLEOTIDE SEQUENCE [LARGE SCALE GENOMIC DNA]</scope>
    <source>
        <strain evidence="8 9">TET16</strain>
    </source>
</reference>
<keyword evidence="4" id="KW-0687">Ribonucleoprotein</keyword>
<feature type="region of interest" description="Disordered" evidence="6">
    <location>
        <begin position="1"/>
        <end position="22"/>
    </location>
</feature>
<dbReference type="InterPro" id="IPR005996">
    <property type="entry name" value="Ribosomal_uL30_bac-type"/>
</dbReference>
<organism evidence="8 9">
    <name type="scientific">Gemmatimonas groenlandica</name>
    <dbReference type="NCBI Taxonomy" id="2732249"/>
    <lineage>
        <taxon>Bacteria</taxon>
        <taxon>Pseudomonadati</taxon>
        <taxon>Gemmatimonadota</taxon>
        <taxon>Gemmatimonadia</taxon>
        <taxon>Gemmatimonadales</taxon>
        <taxon>Gemmatimonadaceae</taxon>
        <taxon>Gemmatimonas</taxon>
    </lineage>
</organism>
<proteinExistence type="inferred from homology"/>
<evidence type="ECO:0000256" key="2">
    <source>
        <dbReference type="ARBA" id="ARBA00011838"/>
    </source>
</evidence>
<evidence type="ECO:0000256" key="6">
    <source>
        <dbReference type="SAM" id="MobiDB-lite"/>
    </source>
</evidence>
<dbReference type="NCBIfam" id="TIGR01308">
    <property type="entry name" value="rpmD_bact"/>
    <property type="match status" value="1"/>
</dbReference>
<dbReference type="Proteomes" id="UP000500938">
    <property type="component" value="Chromosome"/>
</dbReference>
<sequence>MPRTFVWHPSKGPAKTPKLEAPGTGKLHIKQVRSAIGHSWRMRRTLEALGLRHHQASVVQQDSASLRGQLKQVRHLVLVTAVEE</sequence>
<dbReference type="RefSeq" id="WP_171225327.1">
    <property type="nucleotide sequence ID" value="NZ_CP053085.1"/>
</dbReference>
<protein>
    <recommendedName>
        <fullName evidence="5">50S ribosomal protein L30</fullName>
    </recommendedName>
</protein>
<dbReference type="CDD" id="cd01658">
    <property type="entry name" value="Ribosomal_L30"/>
    <property type="match status" value="1"/>
</dbReference>
<dbReference type="GO" id="GO:0006412">
    <property type="term" value="P:translation"/>
    <property type="evidence" value="ECO:0007669"/>
    <property type="project" value="InterPro"/>
</dbReference>